<organism evidence="1 2">
    <name type="scientific">Trichonephila clavata</name>
    <name type="common">Joro spider</name>
    <name type="synonym">Nephila clavata</name>
    <dbReference type="NCBI Taxonomy" id="2740835"/>
    <lineage>
        <taxon>Eukaryota</taxon>
        <taxon>Metazoa</taxon>
        <taxon>Ecdysozoa</taxon>
        <taxon>Arthropoda</taxon>
        <taxon>Chelicerata</taxon>
        <taxon>Arachnida</taxon>
        <taxon>Araneae</taxon>
        <taxon>Araneomorphae</taxon>
        <taxon>Entelegynae</taxon>
        <taxon>Araneoidea</taxon>
        <taxon>Nephilidae</taxon>
        <taxon>Trichonephila</taxon>
    </lineage>
</organism>
<evidence type="ECO:0000313" key="1">
    <source>
        <dbReference type="EMBL" id="GFR16509.1"/>
    </source>
</evidence>
<comment type="caution">
    <text evidence="1">The sequence shown here is derived from an EMBL/GenBank/DDBJ whole genome shotgun (WGS) entry which is preliminary data.</text>
</comment>
<sequence>MPETYPTGGAKNFIHGIDYQKLWLMLFFRRAVNRKYFFRLATEMSSAAGFDDVVFRYEQNGTTWELVLVKHFAAFLEIQGNEEFKDKIKDFFIVINVDFDYESLASKGITVEKIETQDEFLNIGDSAKYKLRDLRNNITQCLKQRMSAGGREVSDEEIKGFLNELVFVVNSPNDAELEKLIRNEISDDLARRFKYFGDDDSVLNALSTMMSSWMKDKRGRFLTPEEGEKFFREVEKLPSTLGRIELVLEEIKKGLDSMMGEKSASDNTQQAHFHKEPIWFNMRYPVKTFTGRRSELQKIHKELHKTTGEQAEVSQIVVISGLGGIEIVILPKYQLTIPPRLDPSTPKNNISSRL</sequence>
<protein>
    <submittedName>
        <fullName evidence="1">ANK_REP_REGION domain-containing protein</fullName>
    </submittedName>
</protein>
<name>A0A8X6LQU3_TRICU</name>
<dbReference type="EMBL" id="BMAO01027401">
    <property type="protein sequence ID" value="GFR16509.1"/>
    <property type="molecule type" value="Genomic_DNA"/>
</dbReference>
<dbReference type="Proteomes" id="UP000887116">
    <property type="component" value="Unassembled WGS sequence"/>
</dbReference>
<gene>
    <name evidence="1" type="primary">TV42_03155</name>
    <name evidence="1" type="ORF">TNCT_421511</name>
</gene>
<dbReference type="AlphaFoldDB" id="A0A8X6LQU3"/>
<keyword evidence="2" id="KW-1185">Reference proteome</keyword>
<evidence type="ECO:0000313" key="2">
    <source>
        <dbReference type="Proteomes" id="UP000887116"/>
    </source>
</evidence>
<proteinExistence type="predicted"/>
<dbReference type="OrthoDB" id="2157354at2759"/>
<reference evidence="1" key="1">
    <citation type="submission" date="2020-07" db="EMBL/GenBank/DDBJ databases">
        <title>Multicomponent nature underlies the extraordinary mechanical properties of spider dragline silk.</title>
        <authorList>
            <person name="Kono N."/>
            <person name="Nakamura H."/>
            <person name="Mori M."/>
            <person name="Yoshida Y."/>
            <person name="Ohtoshi R."/>
            <person name="Malay A.D."/>
            <person name="Moran D.A.P."/>
            <person name="Tomita M."/>
            <person name="Numata K."/>
            <person name="Arakawa K."/>
        </authorList>
    </citation>
    <scope>NUCLEOTIDE SEQUENCE</scope>
</reference>
<accession>A0A8X6LQU3</accession>